<dbReference type="EMBL" id="PGOL01007246">
    <property type="protein sequence ID" value="PKI32877.1"/>
    <property type="molecule type" value="Genomic_DNA"/>
</dbReference>
<keyword evidence="10" id="KW-1185">Reference proteome</keyword>
<evidence type="ECO:0000256" key="3">
    <source>
        <dbReference type="ARBA" id="ARBA00023163"/>
    </source>
</evidence>
<keyword evidence="1" id="KW-0805">Transcription regulation</keyword>
<dbReference type="AlphaFoldDB" id="A0A218WDZ3"/>
<keyword evidence="4" id="KW-0539">Nucleus</keyword>
<evidence type="ECO:0000256" key="2">
    <source>
        <dbReference type="ARBA" id="ARBA00023125"/>
    </source>
</evidence>
<feature type="region of interest" description="Disordered" evidence="5">
    <location>
        <begin position="209"/>
        <end position="259"/>
    </location>
</feature>
<dbReference type="Pfam" id="PF02365">
    <property type="entry name" value="NAM"/>
    <property type="match status" value="1"/>
</dbReference>
<organism evidence="7 9">
    <name type="scientific">Punica granatum</name>
    <name type="common">Pomegranate</name>
    <dbReference type="NCBI Taxonomy" id="22663"/>
    <lineage>
        <taxon>Eukaryota</taxon>
        <taxon>Viridiplantae</taxon>
        <taxon>Streptophyta</taxon>
        <taxon>Embryophyta</taxon>
        <taxon>Tracheophyta</taxon>
        <taxon>Spermatophyta</taxon>
        <taxon>Magnoliopsida</taxon>
        <taxon>eudicotyledons</taxon>
        <taxon>Gunneridae</taxon>
        <taxon>Pentapetalae</taxon>
        <taxon>rosids</taxon>
        <taxon>malvids</taxon>
        <taxon>Myrtales</taxon>
        <taxon>Lythraceae</taxon>
        <taxon>Punica</taxon>
    </lineage>
</organism>
<accession>A0A218WDZ3</accession>
<dbReference type="GO" id="GO:0003677">
    <property type="term" value="F:DNA binding"/>
    <property type="evidence" value="ECO:0007669"/>
    <property type="project" value="UniProtKB-KW"/>
</dbReference>
<dbReference type="STRING" id="22663.A0A218WDZ3"/>
<evidence type="ECO:0000313" key="7">
    <source>
        <dbReference type="EMBL" id="OWM70719.1"/>
    </source>
</evidence>
<dbReference type="PROSITE" id="PS51005">
    <property type="entry name" value="NAC"/>
    <property type="match status" value="1"/>
</dbReference>
<dbReference type="InterPro" id="IPR003441">
    <property type="entry name" value="NAC-dom"/>
</dbReference>
<dbReference type="Gene3D" id="2.170.150.80">
    <property type="entry name" value="NAC domain"/>
    <property type="match status" value="1"/>
</dbReference>
<reference evidence="8 10" key="3">
    <citation type="submission" date="2017-11" db="EMBL/GenBank/DDBJ databases">
        <title>De-novo sequencing of pomegranate (Punica granatum L.) genome.</title>
        <authorList>
            <person name="Akparov Z."/>
            <person name="Amiraslanov A."/>
            <person name="Hajiyeva S."/>
            <person name="Abbasov M."/>
            <person name="Kaur K."/>
            <person name="Hamwieh A."/>
            <person name="Solovyev V."/>
            <person name="Salamov A."/>
            <person name="Braich B."/>
            <person name="Kosarev P."/>
            <person name="Mahmoud A."/>
            <person name="Hajiyev E."/>
            <person name="Babayeva S."/>
            <person name="Izzatullayeva V."/>
            <person name="Mammadov A."/>
            <person name="Mammadov A."/>
            <person name="Sharifova S."/>
            <person name="Ojaghi J."/>
            <person name="Eynullazada K."/>
            <person name="Bayramov B."/>
            <person name="Abdulazimova A."/>
            <person name="Shahmuradov I."/>
        </authorList>
    </citation>
    <scope>NUCLEOTIDE SEQUENCE [LARGE SCALE GENOMIC DNA]</scope>
    <source>
        <strain evidence="8">AG2017</strain>
        <strain evidence="10">cv. AG2017</strain>
        <tissue evidence="8">Leaf</tissue>
    </source>
</reference>
<dbReference type="GO" id="GO:0006355">
    <property type="term" value="P:regulation of DNA-templated transcription"/>
    <property type="evidence" value="ECO:0007669"/>
    <property type="project" value="InterPro"/>
</dbReference>
<keyword evidence="3" id="KW-0804">Transcription</keyword>
<sequence length="259" mass="29559">MESKPSIVLGNGGEIRLPVGFRFRPTDEELLVHYLKRKVLSVPLPARVIPELDVLRTNPWGLPGDMRERRHFFSKTTEKRHPNLHFKHRRAAFRELSGSGYWKLTGKEKRIVARGSKQVIGMRRNLVFREGENLSCAKSQWIMHELRLLSTQTASDSTHFRNETMPPAVENGEGEWAVYRVFQRRIKQPNSKKKNRIVSAPQPISQTPTEINFRNEVQDLMGRGSGSDPLPPPPPSPCSSLCTRDHGQEIPTAFDDFSS</sequence>
<evidence type="ECO:0000313" key="8">
    <source>
        <dbReference type="EMBL" id="PKI32877.1"/>
    </source>
</evidence>
<dbReference type="Proteomes" id="UP000197138">
    <property type="component" value="Unassembled WGS sequence"/>
</dbReference>
<feature type="domain" description="NAC" evidence="6">
    <location>
        <begin position="17"/>
        <end position="184"/>
    </location>
</feature>
<proteinExistence type="predicted"/>
<keyword evidence="2" id="KW-0238">DNA-binding</keyword>
<dbReference type="InterPro" id="IPR036093">
    <property type="entry name" value="NAC_dom_sf"/>
</dbReference>
<reference evidence="9" key="1">
    <citation type="journal article" date="2017" name="Plant J.">
        <title>The pomegranate (Punica granatum L.) genome and the genomics of punicalagin biosynthesis.</title>
        <authorList>
            <person name="Qin G."/>
            <person name="Xu C."/>
            <person name="Ming R."/>
            <person name="Tang H."/>
            <person name="Guyot R."/>
            <person name="Kramer E.M."/>
            <person name="Hu Y."/>
            <person name="Yi X."/>
            <person name="Qi Y."/>
            <person name="Xu X."/>
            <person name="Gao Z."/>
            <person name="Pan H."/>
            <person name="Jian J."/>
            <person name="Tian Y."/>
            <person name="Yue Z."/>
            <person name="Xu Y."/>
        </authorList>
    </citation>
    <scope>NUCLEOTIDE SEQUENCE [LARGE SCALE GENOMIC DNA]</scope>
    <source>
        <strain evidence="9">cv. Dabenzi</strain>
    </source>
</reference>
<dbReference type="GeneID" id="116214711"/>
<dbReference type="PANTHER" id="PTHR31719:SF130">
    <property type="entry name" value="NAC DOMAIN-CONTAINING PROTEIN 18"/>
    <property type="match status" value="1"/>
</dbReference>
<dbReference type="SUPFAM" id="SSF101941">
    <property type="entry name" value="NAC domain"/>
    <property type="match status" value="1"/>
</dbReference>
<evidence type="ECO:0000259" key="6">
    <source>
        <dbReference type="PROSITE" id="PS51005"/>
    </source>
</evidence>
<dbReference type="OrthoDB" id="676820at2759"/>
<dbReference type="Proteomes" id="UP000233551">
    <property type="component" value="Unassembled WGS sequence"/>
</dbReference>
<name>A0A218WDZ3_PUNGR</name>
<dbReference type="PANTHER" id="PTHR31719">
    <property type="entry name" value="NAC TRANSCRIPTION FACTOR 56"/>
    <property type="match status" value="1"/>
</dbReference>
<comment type="caution">
    <text evidence="7">The sequence shown here is derived from an EMBL/GenBank/DDBJ whole genome shotgun (WGS) entry which is preliminary data.</text>
</comment>
<reference evidence="7" key="2">
    <citation type="submission" date="2017-06" db="EMBL/GenBank/DDBJ databases">
        <title>The pomegranate genome and the genomics of punicalagin biosynthesis.</title>
        <authorList>
            <person name="Xu C."/>
        </authorList>
    </citation>
    <scope>NUCLEOTIDE SEQUENCE [LARGE SCALE GENOMIC DNA]</scope>
    <source>
        <tissue evidence="7">Fresh leaf</tissue>
    </source>
</reference>
<gene>
    <name evidence="7" type="ORF">CDL15_Pgr014392</name>
    <name evidence="8" type="ORF">CRG98_046733</name>
</gene>
<dbReference type="EMBL" id="MTKT01004609">
    <property type="protein sequence ID" value="OWM70719.1"/>
    <property type="molecule type" value="Genomic_DNA"/>
</dbReference>
<protein>
    <recommendedName>
        <fullName evidence="6">NAC domain-containing protein</fullName>
    </recommendedName>
</protein>
<evidence type="ECO:0000256" key="5">
    <source>
        <dbReference type="SAM" id="MobiDB-lite"/>
    </source>
</evidence>
<evidence type="ECO:0000313" key="9">
    <source>
        <dbReference type="Proteomes" id="UP000197138"/>
    </source>
</evidence>
<evidence type="ECO:0000256" key="1">
    <source>
        <dbReference type="ARBA" id="ARBA00023015"/>
    </source>
</evidence>
<evidence type="ECO:0000256" key="4">
    <source>
        <dbReference type="ARBA" id="ARBA00023242"/>
    </source>
</evidence>
<evidence type="ECO:0000313" key="10">
    <source>
        <dbReference type="Proteomes" id="UP000233551"/>
    </source>
</evidence>